<accession>A0A9P0G7F9</accession>
<sequence length="569" mass="67471">MEINKIKVVLEVILKDLNKINCANHRNFNNLSDLHNHVNGNGIDVEKLKCGVKKLISDFEEENIKEDSTKNLIFDCLLIIYSNTTHSQRFCEIHNILEHFYNKLVQRWLELEQTASIITFKKFNQVVRKLIPFVKLSIVSEQLTSKVDIKQALQELNEVILYPNISREDCYEIIRNKFGTTNVDFVDFKVEPVNERFGVMADYYRLKINIKENGKLNTQHFFVKSLYSQKDEMRTTFTRNVYIKEQMFYTEFIPLLRKFALDEVLDFLPICYFSNDNFMIYDDISVEGYSNIDVHTTLSYEQLSSIFKLMSKLHSTSILFEEKLSEICGKPVYLNDYFKKMVADHFFTKEGGFGEFFDCSLRTCHHIFNKIPEFFKNKNIDKFKQQLSTIFEDCYEKVKPSKVSRNFLCHGDAWINNILFKKNSLDCLLLDYQVLRYSSPALDILFILYLHTDKKTRNNLGTKLLYEYYTNLKQNVEKYGVNIDKIYSYETYQKSLEEFKPMAMIMALSYMQLTLLPKEKTKYIFEDAVLGEKFLTEDRTDLMDKFWDEMDVTKLKDVFEELYISLNKK</sequence>
<organism evidence="2 3">
    <name type="scientific">Psylliodes chrysocephalus</name>
    <dbReference type="NCBI Taxonomy" id="3402493"/>
    <lineage>
        <taxon>Eukaryota</taxon>
        <taxon>Metazoa</taxon>
        <taxon>Ecdysozoa</taxon>
        <taxon>Arthropoda</taxon>
        <taxon>Hexapoda</taxon>
        <taxon>Insecta</taxon>
        <taxon>Pterygota</taxon>
        <taxon>Neoptera</taxon>
        <taxon>Endopterygota</taxon>
        <taxon>Coleoptera</taxon>
        <taxon>Polyphaga</taxon>
        <taxon>Cucujiformia</taxon>
        <taxon>Chrysomeloidea</taxon>
        <taxon>Chrysomelidae</taxon>
        <taxon>Galerucinae</taxon>
        <taxon>Alticini</taxon>
        <taxon>Psylliodes</taxon>
    </lineage>
</organism>
<evidence type="ECO:0000259" key="1">
    <source>
        <dbReference type="SMART" id="SM00587"/>
    </source>
</evidence>
<dbReference type="EMBL" id="OV651813">
    <property type="protein sequence ID" value="CAH1099695.1"/>
    <property type="molecule type" value="Genomic_DNA"/>
</dbReference>
<dbReference type="InterPro" id="IPR011009">
    <property type="entry name" value="Kinase-like_dom_sf"/>
</dbReference>
<dbReference type="InterPro" id="IPR015897">
    <property type="entry name" value="CHK_kinase-like"/>
</dbReference>
<name>A0A9P0G7F9_9CUCU</name>
<dbReference type="Proteomes" id="UP001153636">
    <property type="component" value="Chromosome 1"/>
</dbReference>
<reference evidence="2" key="1">
    <citation type="submission" date="2022-01" db="EMBL/GenBank/DDBJ databases">
        <authorList>
            <person name="King R."/>
        </authorList>
    </citation>
    <scope>NUCLEOTIDE SEQUENCE</scope>
</reference>
<evidence type="ECO:0000313" key="2">
    <source>
        <dbReference type="EMBL" id="CAH1099695.1"/>
    </source>
</evidence>
<dbReference type="AlphaFoldDB" id="A0A9P0G7F9"/>
<dbReference type="PANTHER" id="PTHR11012:SF48">
    <property type="entry name" value="CHK KINASE-LIKE DOMAIN-CONTAINING PROTEIN-RELATED"/>
    <property type="match status" value="1"/>
</dbReference>
<feature type="domain" description="CHK kinase-like" evidence="1">
    <location>
        <begin position="279"/>
        <end position="478"/>
    </location>
</feature>
<dbReference type="Pfam" id="PF02958">
    <property type="entry name" value="EcKL"/>
    <property type="match status" value="1"/>
</dbReference>
<evidence type="ECO:0000313" key="3">
    <source>
        <dbReference type="Proteomes" id="UP001153636"/>
    </source>
</evidence>
<dbReference type="Gene3D" id="3.90.1200.10">
    <property type="match status" value="1"/>
</dbReference>
<dbReference type="SUPFAM" id="SSF56112">
    <property type="entry name" value="Protein kinase-like (PK-like)"/>
    <property type="match status" value="1"/>
</dbReference>
<keyword evidence="3" id="KW-1185">Reference proteome</keyword>
<protein>
    <recommendedName>
        <fullName evidence="1">CHK kinase-like domain-containing protein</fullName>
    </recommendedName>
</protein>
<gene>
    <name evidence="2" type="ORF">PSYICH_LOCUS396</name>
</gene>
<proteinExistence type="predicted"/>
<dbReference type="OrthoDB" id="190089at2759"/>
<dbReference type="PANTHER" id="PTHR11012">
    <property type="entry name" value="PROTEIN KINASE-LIKE DOMAIN-CONTAINING"/>
    <property type="match status" value="1"/>
</dbReference>
<dbReference type="SMART" id="SM00587">
    <property type="entry name" value="CHK"/>
    <property type="match status" value="1"/>
</dbReference>
<dbReference type="InterPro" id="IPR004119">
    <property type="entry name" value="EcKL"/>
</dbReference>